<evidence type="ECO:0000313" key="2">
    <source>
        <dbReference type="Proteomes" id="UP000567293"/>
    </source>
</evidence>
<name>A0A7V8NV43_9BACT</name>
<organism evidence="1 2">
    <name type="scientific">Candidatus Acidiferrum panamense</name>
    <dbReference type="NCBI Taxonomy" id="2741543"/>
    <lineage>
        <taxon>Bacteria</taxon>
        <taxon>Pseudomonadati</taxon>
        <taxon>Acidobacteriota</taxon>
        <taxon>Terriglobia</taxon>
        <taxon>Candidatus Acidiferrales</taxon>
        <taxon>Candidatus Acidiferrum</taxon>
    </lineage>
</organism>
<evidence type="ECO:0000313" key="1">
    <source>
        <dbReference type="EMBL" id="MBA0087997.1"/>
    </source>
</evidence>
<reference evidence="1" key="1">
    <citation type="submission" date="2020-06" db="EMBL/GenBank/DDBJ databases">
        <title>Legume-microbial interactions unlock mineral nutrients during tropical forest succession.</title>
        <authorList>
            <person name="Epihov D.Z."/>
        </authorList>
    </citation>
    <scope>NUCLEOTIDE SEQUENCE [LARGE SCALE GENOMIC DNA]</scope>
    <source>
        <strain evidence="1">Pan2503</strain>
    </source>
</reference>
<sequence>MNRLFVTRTDSGHERFNYSESIGNAAAAAISNIYHVPADRTASRNATTFAFLILYDGLANGLKEFWPDIRRKVFHKNTP</sequence>
<dbReference type="Proteomes" id="UP000567293">
    <property type="component" value="Unassembled WGS sequence"/>
</dbReference>
<dbReference type="AlphaFoldDB" id="A0A7V8NV43"/>
<protein>
    <submittedName>
        <fullName evidence="1">Uncharacterized protein</fullName>
    </submittedName>
</protein>
<comment type="caution">
    <text evidence="1">The sequence shown here is derived from an EMBL/GenBank/DDBJ whole genome shotgun (WGS) entry which is preliminary data.</text>
</comment>
<proteinExistence type="predicted"/>
<dbReference type="EMBL" id="JACDQQ010002282">
    <property type="protein sequence ID" value="MBA0087997.1"/>
    <property type="molecule type" value="Genomic_DNA"/>
</dbReference>
<gene>
    <name evidence="1" type="ORF">HRJ53_23675</name>
</gene>
<keyword evidence="2" id="KW-1185">Reference proteome</keyword>
<accession>A0A7V8NV43</accession>